<evidence type="ECO:0000256" key="1">
    <source>
        <dbReference type="SAM" id="Coils"/>
    </source>
</evidence>
<reference evidence="5" key="1">
    <citation type="submission" date="2024-01" db="EMBL/GenBank/DDBJ databases">
        <title>GRCr8: a new rat reference genome assembly contstructed from accurate long reads and long range scaffolding.</title>
        <authorList>
            <person name="Doris P.A."/>
            <person name="Kalbfleisch T."/>
            <person name="Li K."/>
            <person name="Howe K."/>
            <person name="Wood J."/>
        </authorList>
    </citation>
    <scope>NUCLEOTIDE SEQUENCE [LARGE SCALE GENOMIC DNA]</scope>
    <source>
        <strain evidence="5">Brown Norway</strain>
    </source>
</reference>
<dbReference type="GeneTree" id="ENSGT01050000244818"/>
<feature type="domain" description="L1 transposable element RRM" evidence="3">
    <location>
        <begin position="200"/>
        <end position="297"/>
    </location>
</feature>
<dbReference type="InterPro" id="IPR043636">
    <property type="entry name" value="L1_RRM_dom"/>
</dbReference>
<dbReference type="InterPro" id="IPR035300">
    <property type="entry name" value="L1_dsRBD"/>
</dbReference>
<dbReference type="Gene3D" id="3.30.70.1820">
    <property type="entry name" value="L1 transposable element, RRM domain"/>
    <property type="match status" value="1"/>
</dbReference>
<reference evidence="5" key="2">
    <citation type="submission" date="2025-08" db="UniProtKB">
        <authorList>
            <consortium name="Ensembl"/>
        </authorList>
    </citation>
    <scope>IDENTIFICATION</scope>
    <source>
        <strain evidence="5">Brown Norway</strain>
    </source>
</reference>
<feature type="domain" description="L1 transposable element dsRBD-like" evidence="4">
    <location>
        <begin position="301"/>
        <end position="361"/>
    </location>
</feature>
<feature type="compositionally biased region" description="Polar residues" evidence="2">
    <location>
        <begin position="10"/>
        <end position="27"/>
    </location>
</feature>
<evidence type="ECO:0000259" key="4">
    <source>
        <dbReference type="Pfam" id="PF17490"/>
    </source>
</evidence>
<name>A0ABK0LIQ9_RAT</name>
<feature type="region of interest" description="Disordered" evidence="2">
    <location>
        <begin position="1"/>
        <end position="40"/>
    </location>
</feature>
<dbReference type="Pfam" id="PF02994">
    <property type="entry name" value="Transposase_22"/>
    <property type="match status" value="1"/>
</dbReference>
<evidence type="ECO:0008006" key="7">
    <source>
        <dbReference type="Google" id="ProtNLM"/>
    </source>
</evidence>
<evidence type="ECO:0000259" key="3">
    <source>
        <dbReference type="Pfam" id="PF02994"/>
    </source>
</evidence>
<dbReference type="Gene3D" id="1.20.5.390">
    <property type="entry name" value="L1 transposable element, trimerization domain"/>
    <property type="match status" value="1"/>
</dbReference>
<dbReference type="InterPro" id="IPR042566">
    <property type="entry name" value="L1_C"/>
</dbReference>
<evidence type="ECO:0000313" key="6">
    <source>
        <dbReference type="Proteomes" id="UP000002494"/>
    </source>
</evidence>
<dbReference type="Proteomes" id="UP000002494">
    <property type="component" value="Chromosome 2"/>
</dbReference>
<feature type="coiled-coil region" evidence="1">
    <location>
        <begin position="55"/>
        <end position="137"/>
    </location>
</feature>
<sequence>MARGKRRNPSNRNQDYMASSEPNSPTKTNKEYPNTPEKQDLVSKSYLIMMLEDFKKDVKNSLRETQENINKQVEAYREESQKSLKEFEENINKQVEAHREESQKSLKEFQENTIKQLRELKMEIEAIKKEHMETTLDIENQSKRQGAVDMSFTNKIQEMEETISGAEDSIEIIDSTVKDNVKRKKLLVQNIQEIQDSMRRSNLRIIGIEESEDSQLKGPVNIFNKIIEENFSNLKKEIPIGIKELYRNPSRLDQKRSTSRHITVKTPNAQNKERILKAVREKGQVTYKGQPIRITPDFSPETMKARRSWTDVIQTLREYKCQPRLLYPAKLSINIDGETKIFHDKTKFTQYLSANPPLQRIINGKAQHKEARYTLEEARN</sequence>
<evidence type="ECO:0000256" key="2">
    <source>
        <dbReference type="SAM" id="MobiDB-lite"/>
    </source>
</evidence>
<keyword evidence="6" id="KW-1185">Reference proteome</keyword>
<dbReference type="InterPro" id="IPR004244">
    <property type="entry name" value="Transposase_22"/>
</dbReference>
<dbReference type="Ensembl" id="ENSRNOT00000156282.1">
    <property type="protein sequence ID" value="ENSRNOP00000101393.1"/>
    <property type="gene ID" value="ENSRNOG00000085005.1"/>
</dbReference>
<dbReference type="PANTHER" id="PTHR11505">
    <property type="entry name" value="L1 TRANSPOSABLE ELEMENT-RELATED"/>
    <property type="match status" value="1"/>
</dbReference>
<protein>
    <recommendedName>
        <fullName evidence="7">Nucleic acid binding protein</fullName>
    </recommendedName>
</protein>
<reference evidence="5" key="3">
    <citation type="submission" date="2025-09" db="UniProtKB">
        <authorList>
            <consortium name="Ensembl"/>
        </authorList>
    </citation>
    <scope>IDENTIFICATION</scope>
    <source>
        <strain evidence="5">Brown Norway</strain>
    </source>
</reference>
<evidence type="ECO:0000313" key="5">
    <source>
        <dbReference type="Ensembl" id="ENSRNOP00000101393.1"/>
    </source>
</evidence>
<dbReference type="Gene3D" id="3.30.250.20">
    <property type="entry name" value="L1 transposable element, C-terminal domain"/>
    <property type="match status" value="1"/>
</dbReference>
<dbReference type="SUPFAM" id="SSF47162">
    <property type="entry name" value="Apolipoprotein"/>
    <property type="match status" value="1"/>
</dbReference>
<dbReference type="Pfam" id="PF17490">
    <property type="entry name" value="Tnp_22_dsRBD"/>
    <property type="match status" value="1"/>
</dbReference>
<keyword evidence="1" id="KW-0175">Coiled coil</keyword>
<accession>A0ABK0LIQ9</accession>
<organism evidence="5 6">
    <name type="scientific">Rattus norvegicus</name>
    <name type="common">Rat</name>
    <dbReference type="NCBI Taxonomy" id="10116"/>
    <lineage>
        <taxon>Eukaryota</taxon>
        <taxon>Metazoa</taxon>
        <taxon>Chordata</taxon>
        <taxon>Craniata</taxon>
        <taxon>Vertebrata</taxon>
        <taxon>Euteleostomi</taxon>
        <taxon>Mammalia</taxon>
        <taxon>Eutheria</taxon>
        <taxon>Euarchontoglires</taxon>
        <taxon>Glires</taxon>
        <taxon>Rodentia</taxon>
        <taxon>Myomorpha</taxon>
        <taxon>Muroidea</taxon>
        <taxon>Muridae</taxon>
        <taxon>Murinae</taxon>
        <taxon>Rattus</taxon>
    </lineage>
</organism>
<proteinExistence type="predicted"/>